<accession>A0A267AH96</accession>
<dbReference type="Proteomes" id="UP000215861">
    <property type="component" value="Unassembled WGS sequence"/>
</dbReference>
<dbReference type="OrthoDB" id="6930219at2"/>
<dbReference type="InterPro" id="IPR052896">
    <property type="entry name" value="GGT-like_enzyme"/>
</dbReference>
<reference evidence="1 2" key="1">
    <citation type="submission" date="2017-08" db="EMBL/GenBank/DDBJ databases">
        <title>Genomic and metabolic characterisation of spoilage-associated Pseudomonas species.</title>
        <authorList>
            <person name="Stanborough T."/>
            <person name="Fegan N."/>
            <person name="Powell S.M."/>
            <person name="Singh T."/>
            <person name="Tamplin M.L."/>
            <person name="Chandry P.S."/>
        </authorList>
    </citation>
    <scope>NUCLEOTIDE SEQUENCE [LARGE SCALE GENOMIC DNA]</scope>
    <source>
        <strain evidence="1 2">F1801</strain>
    </source>
</reference>
<dbReference type="EMBL" id="NQKQ01000011">
    <property type="protein sequence ID" value="PAA11671.1"/>
    <property type="molecule type" value="Genomic_DNA"/>
</dbReference>
<protein>
    <recommendedName>
        <fullName evidence="3">Gamma-glutamyltranspeptidase</fullName>
    </recommendedName>
</protein>
<dbReference type="InterPro" id="IPR043137">
    <property type="entry name" value="GGT_ssub_C"/>
</dbReference>
<evidence type="ECO:0000313" key="2">
    <source>
        <dbReference type="Proteomes" id="UP000215861"/>
    </source>
</evidence>
<evidence type="ECO:0000313" key="1">
    <source>
        <dbReference type="EMBL" id="PAA11671.1"/>
    </source>
</evidence>
<gene>
    <name evidence="1" type="ORF">CJU81_11685</name>
</gene>
<sequence length="506" mass="54690">MAATMSNLACGHVFGIATPHFKSSMMGMQDYLLTGAGPGAAISAALSLTYNLPHLCGLGGDAIIMQASPGNLEVFNGTGVTGTHQHHDNYLYKGLESIPRRGIYSTMVYGCPSAYERYTQLHDIDLNRVFKHLHEHDLKHGLITTESLLQAFYSSTKEPQIQTRFTQWTQCFIQRKDPEPLYRHTLATLAREGFSSMYQGLLAEQVFDQLYRCDPHLYTAGDFADFAPNPSEVKSTRFMHATVTAHGSNSPWKELFLLLKIYQLSAQDTTLLTPAQLCTAAGLIDTWLASHPASDTGNERTLDQQAALIHQQLKQGNPEPVPQSCKTSHTIFMACAAADGTLTGITNSIFTPLGSLFEIDNSGIILSNRAFSFNGPHACSTFKGRTAANHTTNCVHVSTGHLEFILGTSGGPVQSQTLAFIIYKIVAQNCPIQTALASPRCANLGRHPKTGGITYLSEAPQADPVFTWTNGLSEKLGVVQLAGINTLSGQVFAAADPRGSGVALAV</sequence>
<dbReference type="Pfam" id="PF01019">
    <property type="entry name" value="G_glu_transpept"/>
    <property type="match status" value="1"/>
</dbReference>
<dbReference type="PANTHER" id="PTHR43881">
    <property type="entry name" value="GAMMA-GLUTAMYLTRANSPEPTIDASE (AFU_ORTHOLOGUE AFUA_4G13580)"/>
    <property type="match status" value="1"/>
</dbReference>
<organism evidence="1 2">
    <name type="scientific">Pseudomonas fragi</name>
    <dbReference type="NCBI Taxonomy" id="296"/>
    <lineage>
        <taxon>Bacteria</taxon>
        <taxon>Pseudomonadati</taxon>
        <taxon>Pseudomonadota</taxon>
        <taxon>Gammaproteobacteria</taxon>
        <taxon>Pseudomonadales</taxon>
        <taxon>Pseudomonadaceae</taxon>
        <taxon>Pseudomonas</taxon>
    </lineage>
</organism>
<evidence type="ECO:0008006" key="3">
    <source>
        <dbReference type="Google" id="ProtNLM"/>
    </source>
</evidence>
<dbReference type="SUPFAM" id="SSF56235">
    <property type="entry name" value="N-terminal nucleophile aminohydrolases (Ntn hydrolases)"/>
    <property type="match status" value="1"/>
</dbReference>
<dbReference type="InterPro" id="IPR029055">
    <property type="entry name" value="Ntn_hydrolases_N"/>
</dbReference>
<proteinExistence type="predicted"/>
<comment type="caution">
    <text evidence="1">The sequence shown here is derived from an EMBL/GenBank/DDBJ whole genome shotgun (WGS) entry which is preliminary data.</text>
</comment>
<name>A0A267AH96_PSEFR</name>
<dbReference type="AlphaFoldDB" id="A0A267AH96"/>
<dbReference type="PANTHER" id="PTHR43881:SF1">
    <property type="entry name" value="GAMMA-GLUTAMYLTRANSPEPTIDASE (AFU_ORTHOLOGUE AFUA_4G13580)"/>
    <property type="match status" value="1"/>
</dbReference>
<dbReference type="Gene3D" id="3.60.20.40">
    <property type="match status" value="1"/>
</dbReference>